<proteinExistence type="predicted"/>
<name>A0A1G2KY27_9BACT</name>
<gene>
    <name evidence="1" type="ORF">A3J58_01310</name>
</gene>
<organism evidence="1 2">
    <name type="scientific">Candidatus Sungbacteria bacterium RIFCSPHIGHO2_02_FULL_52_23</name>
    <dbReference type="NCBI Taxonomy" id="1802274"/>
    <lineage>
        <taxon>Bacteria</taxon>
        <taxon>Candidatus Sungiibacteriota</taxon>
    </lineage>
</organism>
<evidence type="ECO:0000313" key="2">
    <source>
        <dbReference type="Proteomes" id="UP000178510"/>
    </source>
</evidence>
<reference evidence="1 2" key="1">
    <citation type="journal article" date="2016" name="Nat. Commun.">
        <title>Thousands of microbial genomes shed light on interconnected biogeochemical processes in an aquifer system.</title>
        <authorList>
            <person name="Anantharaman K."/>
            <person name="Brown C.T."/>
            <person name="Hug L.A."/>
            <person name="Sharon I."/>
            <person name="Castelle C.J."/>
            <person name="Probst A.J."/>
            <person name="Thomas B.C."/>
            <person name="Singh A."/>
            <person name="Wilkins M.J."/>
            <person name="Karaoz U."/>
            <person name="Brodie E.L."/>
            <person name="Williams K.H."/>
            <person name="Hubbard S.S."/>
            <person name="Banfield J.F."/>
        </authorList>
    </citation>
    <scope>NUCLEOTIDE SEQUENCE [LARGE SCALE GENOMIC DNA]</scope>
</reference>
<dbReference type="AlphaFoldDB" id="A0A1G2KY27"/>
<dbReference type="Proteomes" id="UP000178510">
    <property type="component" value="Unassembled WGS sequence"/>
</dbReference>
<protein>
    <submittedName>
        <fullName evidence="1">Uncharacterized protein</fullName>
    </submittedName>
</protein>
<comment type="caution">
    <text evidence="1">The sequence shown here is derived from an EMBL/GenBank/DDBJ whole genome shotgun (WGS) entry which is preliminary data.</text>
</comment>
<sequence length="109" mass="12311">MSTLLTECKPYAIFFLRFLARRGLFINKERKAAEMGSFTAKRLIRLPLYCTRGIGVELIGIEEGALIEKIEALCQKFNEEILPQLGKGALPAKIIDGFETVQFMPQTML</sequence>
<dbReference type="EMBL" id="MHQM01000028">
    <property type="protein sequence ID" value="OHA03359.1"/>
    <property type="molecule type" value="Genomic_DNA"/>
</dbReference>
<dbReference type="STRING" id="1802274.A3J58_01310"/>
<evidence type="ECO:0000313" key="1">
    <source>
        <dbReference type="EMBL" id="OHA03359.1"/>
    </source>
</evidence>
<accession>A0A1G2KY27</accession>